<dbReference type="GO" id="GO:0003700">
    <property type="term" value="F:DNA-binding transcription factor activity"/>
    <property type="evidence" value="ECO:0007669"/>
    <property type="project" value="TreeGrafter"/>
</dbReference>
<evidence type="ECO:0000313" key="17">
    <source>
        <dbReference type="Proteomes" id="UP001501920"/>
    </source>
</evidence>
<dbReference type="FunFam" id="3.30.160.60:FF:000495">
    <property type="entry name" value="zinc finger protein 668"/>
    <property type="match status" value="1"/>
</dbReference>
<dbReference type="Ensembl" id="ENSPNAT00000052112.1">
    <property type="protein sequence ID" value="ENSPNAP00000048650.1"/>
    <property type="gene ID" value="ENSPNAG00000032149.1"/>
</dbReference>
<dbReference type="FunFam" id="3.30.160.60:FF:000681">
    <property type="entry name" value="zinc finger protein 205 isoform X1"/>
    <property type="match status" value="1"/>
</dbReference>
<keyword evidence="3" id="KW-1017">Isopeptide bond</keyword>
<evidence type="ECO:0000256" key="3">
    <source>
        <dbReference type="ARBA" id="ARBA00022499"/>
    </source>
</evidence>
<proteinExistence type="inferred from homology"/>
<dbReference type="PROSITE" id="PS00028">
    <property type="entry name" value="ZINC_FINGER_C2H2_1"/>
    <property type="match status" value="6"/>
</dbReference>
<dbReference type="FunFam" id="3.30.160.60:FF:002343">
    <property type="entry name" value="Zinc finger protein 33A"/>
    <property type="match status" value="1"/>
</dbReference>
<keyword evidence="11" id="KW-0804">Transcription</keyword>
<dbReference type="GeneTree" id="ENSGT01150000286934"/>
<keyword evidence="4" id="KW-0479">Metal-binding</keyword>
<comment type="subcellular location">
    <subcellularLocation>
        <location evidence="1">Nucleus</location>
    </subcellularLocation>
</comment>
<evidence type="ECO:0000256" key="13">
    <source>
        <dbReference type="PROSITE-ProRule" id="PRU00042"/>
    </source>
</evidence>
<feature type="domain" description="C2H2-type" evidence="15">
    <location>
        <begin position="383"/>
        <end position="410"/>
    </location>
</feature>
<dbReference type="SMART" id="SM00355">
    <property type="entry name" value="ZnF_C2H2"/>
    <property type="match status" value="6"/>
</dbReference>
<dbReference type="Proteomes" id="UP001501920">
    <property type="component" value="Chromosome 12"/>
</dbReference>
<sequence length="499" mass="56335">MTDKKRRMELHPSGAPSSEAGGSTVSMEEPVNQRGAHNHWTEGASSEETLTLKQEEEECEDIKPTFLPKVGPKQYQDKGGGGQEGQNGLVVIKTEQSRPEESSSFVHGGENQHVLQQSKNVSSPSCEPPSTSKEAWVNQHTLKEDICNSLIIIKMEPDERELNSSGRHCVLYEPEGVSNLLTLCKTEDLNTSGISGYNVPTLIPKTEALPTSVEHVEDDGGDEFESKNQHTLEEDVHGSLDITIKMEPDEQEVISSGEHHILHELEEVSNLPPVCKTEPSTLGMPYSAYIDGEPWHEYSGKEENGGFNTSGECNQLSGEEHKGLKSYPCSECGRTFSQSSSFYRHMRIHTGERPFQCSQCNKTFIQSNTFKIHQRIHTGEKPYKCSDCGKNFRRLDNLRIHQRAHTGEKPYKCSHCPKTFTRLDILQNHERIHTGEKPYQCSHCSKTFTRSSVYQVHQRTHTGERPYKCSICGRQFLDLSNLRNHERTHTKKRPHHCSV</sequence>
<dbReference type="GO" id="GO:0006357">
    <property type="term" value="P:regulation of transcription by RNA polymerase II"/>
    <property type="evidence" value="ECO:0007669"/>
    <property type="project" value="TreeGrafter"/>
</dbReference>
<reference evidence="16" key="2">
    <citation type="submission" date="2025-08" db="UniProtKB">
        <authorList>
            <consortium name="Ensembl"/>
        </authorList>
    </citation>
    <scope>IDENTIFICATION</scope>
</reference>
<feature type="region of interest" description="Disordered" evidence="14">
    <location>
        <begin position="1"/>
        <end position="86"/>
    </location>
</feature>
<keyword evidence="9" id="KW-0805">Transcription regulation</keyword>
<feature type="domain" description="C2H2-type" evidence="15">
    <location>
        <begin position="411"/>
        <end position="438"/>
    </location>
</feature>
<dbReference type="AlphaFoldDB" id="A0AAR2J9N8"/>
<feature type="domain" description="C2H2-type" evidence="15">
    <location>
        <begin position="327"/>
        <end position="354"/>
    </location>
</feature>
<dbReference type="PANTHER" id="PTHR24390">
    <property type="entry name" value="ZINC FINGER PROTEIN"/>
    <property type="match status" value="1"/>
</dbReference>
<dbReference type="PROSITE" id="PS50157">
    <property type="entry name" value="ZINC_FINGER_C2H2_2"/>
    <property type="match status" value="6"/>
</dbReference>
<name>A0AAR2J9N8_PYGNA</name>
<keyword evidence="12" id="KW-0539">Nucleus</keyword>
<evidence type="ECO:0000256" key="12">
    <source>
        <dbReference type="ARBA" id="ARBA00023242"/>
    </source>
</evidence>
<evidence type="ECO:0000256" key="11">
    <source>
        <dbReference type="ARBA" id="ARBA00023163"/>
    </source>
</evidence>
<dbReference type="Pfam" id="PF13894">
    <property type="entry name" value="zf-C2H2_4"/>
    <property type="match status" value="1"/>
</dbReference>
<keyword evidence="6 13" id="KW-0863">Zinc-finger</keyword>
<evidence type="ECO:0000256" key="1">
    <source>
        <dbReference type="ARBA" id="ARBA00004123"/>
    </source>
</evidence>
<evidence type="ECO:0000256" key="6">
    <source>
        <dbReference type="ARBA" id="ARBA00022771"/>
    </source>
</evidence>
<organism evidence="16 17">
    <name type="scientific">Pygocentrus nattereri</name>
    <name type="common">Red-bellied piranha</name>
    <dbReference type="NCBI Taxonomy" id="42514"/>
    <lineage>
        <taxon>Eukaryota</taxon>
        <taxon>Metazoa</taxon>
        <taxon>Chordata</taxon>
        <taxon>Craniata</taxon>
        <taxon>Vertebrata</taxon>
        <taxon>Euteleostomi</taxon>
        <taxon>Actinopterygii</taxon>
        <taxon>Neopterygii</taxon>
        <taxon>Teleostei</taxon>
        <taxon>Ostariophysi</taxon>
        <taxon>Characiformes</taxon>
        <taxon>Characoidei</taxon>
        <taxon>Pygocentrus</taxon>
    </lineage>
</organism>
<reference evidence="16 17" key="1">
    <citation type="submission" date="2020-10" db="EMBL/GenBank/DDBJ databases">
        <title>Pygocentrus nattereri (red-bellied piranha) genome, fPygNat1, primary haplotype.</title>
        <authorList>
            <person name="Myers G."/>
            <person name="Meyer A."/>
            <person name="Karagic N."/>
            <person name="Pippel M."/>
            <person name="Winkler S."/>
            <person name="Tracey A."/>
            <person name="Wood J."/>
            <person name="Formenti G."/>
            <person name="Howe K."/>
            <person name="Fedrigo O."/>
            <person name="Jarvis E.D."/>
        </authorList>
    </citation>
    <scope>NUCLEOTIDE SEQUENCE [LARGE SCALE GENOMIC DNA]</scope>
</reference>
<feature type="domain" description="C2H2-type" evidence="15">
    <location>
        <begin position="355"/>
        <end position="382"/>
    </location>
</feature>
<evidence type="ECO:0000256" key="9">
    <source>
        <dbReference type="ARBA" id="ARBA00023015"/>
    </source>
</evidence>
<evidence type="ECO:0000256" key="5">
    <source>
        <dbReference type="ARBA" id="ARBA00022737"/>
    </source>
</evidence>
<dbReference type="PANTHER" id="PTHR24390:SF260">
    <property type="entry name" value="ZINC FINGER PROTEIN 383-RELATED"/>
    <property type="match status" value="1"/>
</dbReference>
<dbReference type="InterPro" id="IPR013087">
    <property type="entry name" value="Znf_C2H2_type"/>
</dbReference>
<protein>
    <recommendedName>
        <fullName evidence="15">C2H2-type domain-containing protein</fullName>
    </recommendedName>
</protein>
<dbReference type="Gene3D" id="3.30.160.60">
    <property type="entry name" value="Classic Zinc Finger"/>
    <property type="match status" value="6"/>
</dbReference>
<dbReference type="Pfam" id="PF00096">
    <property type="entry name" value="zf-C2H2"/>
    <property type="match status" value="5"/>
</dbReference>
<keyword evidence="5" id="KW-0677">Repeat</keyword>
<evidence type="ECO:0000256" key="4">
    <source>
        <dbReference type="ARBA" id="ARBA00022723"/>
    </source>
</evidence>
<keyword evidence="7" id="KW-0862">Zinc</keyword>
<evidence type="ECO:0000256" key="8">
    <source>
        <dbReference type="ARBA" id="ARBA00022843"/>
    </source>
</evidence>
<evidence type="ECO:0000313" key="16">
    <source>
        <dbReference type="Ensembl" id="ENSPNAP00000048650.1"/>
    </source>
</evidence>
<dbReference type="FunFam" id="3.30.160.60:FF:000690">
    <property type="entry name" value="Zinc finger protein 354C"/>
    <property type="match status" value="1"/>
</dbReference>
<keyword evidence="8" id="KW-0832">Ubl conjugation</keyword>
<comment type="similarity">
    <text evidence="2">Belongs to the krueppel C2H2-type zinc-finger protein family.</text>
</comment>
<dbReference type="GO" id="GO:0005634">
    <property type="term" value="C:nucleus"/>
    <property type="evidence" value="ECO:0007669"/>
    <property type="project" value="UniProtKB-SubCell"/>
</dbReference>
<dbReference type="FunFam" id="3.30.160.60:FF:000624">
    <property type="entry name" value="zinc finger protein 697"/>
    <property type="match status" value="1"/>
</dbReference>
<keyword evidence="17" id="KW-1185">Reference proteome</keyword>
<evidence type="ECO:0000259" key="15">
    <source>
        <dbReference type="PROSITE" id="PS50157"/>
    </source>
</evidence>
<evidence type="ECO:0000256" key="14">
    <source>
        <dbReference type="SAM" id="MobiDB-lite"/>
    </source>
</evidence>
<feature type="compositionally biased region" description="Low complexity" evidence="14">
    <location>
        <begin position="12"/>
        <end position="23"/>
    </location>
</feature>
<dbReference type="InterPro" id="IPR036236">
    <property type="entry name" value="Znf_C2H2_sf"/>
</dbReference>
<dbReference type="GO" id="GO:0000978">
    <property type="term" value="F:RNA polymerase II cis-regulatory region sequence-specific DNA binding"/>
    <property type="evidence" value="ECO:0007669"/>
    <property type="project" value="TreeGrafter"/>
</dbReference>
<evidence type="ECO:0000256" key="7">
    <source>
        <dbReference type="ARBA" id="ARBA00022833"/>
    </source>
</evidence>
<keyword evidence="10" id="KW-0238">DNA-binding</keyword>
<accession>A0AAR2J9N8</accession>
<reference evidence="16" key="3">
    <citation type="submission" date="2025-09" db="UniProtKB">
        <authorList>
            <consortium name="Ensembl"/>
        </authorList>
    </citation>
    <scope>IDENTIFICATION</scope>
</reference>
<gene>
    <name evidence="16" type="primary">ZNF572</name>
</gene>
<dbReference type="SUPFAM" id="SSF57667">
    <property type="entry name" value="beta-beta-alpha zinc fingers"/>
    <property type="match status" value="4"/>
</dbReference>
<dbReference type="FunFam" id="3.30.160.60:FF:003539">
    <property type="match status" value="1"/>
</dbReference>
<dbReference type="GO" id="GO:0008270">
    <property type="term" value="F:zinc ion binding"/>
    <property type="evidence" value="ECO:0007669"/>
    <property type="project" value="UniProtKB-KW"/>
</dbReference>
<evidence type="ECO:0000256" key="2">
    <source>
        <dbReference type="ARBA" id="ARBA00006991"/>
    </source>
</evidence>
<evidence type="ECO:0000256" key="10">
    <source>
        <dbReference type="ARBA" id="ARBA00023125"/>
    </source>
</evidence>
<feature type="domain" description="C2H2-type" evidence="15">
    <location>
        <begin position="467"/>
        <end position="494"/>
    </location>
</feature>
<feature type="domain" description="C2H2-type" evidence="15">
    <location>
        <begin position="439"/>
        <end position="466"/>
    </location>
</feature>